<dbReference type="Pfam" id="PF02775">
    <property type="entry name" value="TPP_enzyme_C"/>
    <property type="match status" value="1"/>
</dbReference>
<dbReference type="PANTHER" id="PTHR18968:SF164">
    <property type="entry name" value="PYRUVATE DECARBOXYLASE"/>
    <property type="match status" value="1"/>
</dbReference>
<evidence type="ECO:0000259" key="5">
    <source>
        <dbReference type="Pfam" id="PF02775"/>
    </source>
</evidence>
<dbReference type="AlphaFoldDB" id="E6SIF6"/>
<protein>
    <submittedName>
        <fullName evidence="7">Thiamine pyrophosphate TPP-binding domain-containing protein</fullName>
    </submittedName>
</protein>
<dbReference type="InterPro" id="IPR029035">
    <property type="entry name" value="DHS-like_NAD/FAD-binding_dom"/>
</dbReference>
<sequence>MSRGYTTADALMEALLEGGVSYIFANLGSDHTAIIESWARTRANNASAPKVVISPHEMVALSAAHGYAQVTGRPQAVLVHVDCGTQNLGGAVHNAAKGRIPVLILAGAAPYTQEGERRGTRNEHIHWLQDVFDQRGIVREYMKYNNEIRTGKNVKQLVLRALQIAKSEPKGPVYLLAPREVLEEETVRADVEPQYWDPIAPSALSPEQVTEIGQHLVQAKRPLIVTSYLGRNVEAVAELVKLSERLAIPVLESVPNYVNFPANHVMHVGYLWNSPSAHPMLIEADFILVMDSDIPWIPLYNRPRTNCTVYCIDIDPLKEKTPLWYIPALRYYRVDSLVALRQLNAYLESVPVDAEMVSARFKYVSDIHSRQRREWKLHEKPADNSAISPEFLTACIREVIDDETIVLTETITNYEVVSKHLPRNKPGTLFASGASSLGWSGGAAIGVKLAVPEATVVSLTGDGSYLFSNPTTVYWMARKYCTPFLTVIYNNGGWRAPQLSTLSIHSRGYASRTPNFWSVLTPPADLAKVAEAAGGAYAHTVQSPSELLDVLTTGLQWVRRGRSAVIDVRIQPSVNLAE</sequence>
<dbReference type="NCBIfam" id="NF006203">
    <property type="entry name" value="PRK08327.1"/>
    <property type="match status" value="1"/>
</dbReference>
<reference evidence="8" key="2">
    <citation type="journal article" date="2010" name="Stand. Genomic Sci.">
        <title>Complete genome sequence of Thermaerobacter marianensis type strain (7p75aT).</title>
        <authorList>
            <person name="Han C."/>
            <person name="Gu W."/>
            <person name="Zhang X."/>
            <person name="Lapidus A."/>
            <person name="Nolan M."/>
            <person name="Copeland A."/>
            <person name="Lucas S."/>
            <person name="Glavina Del Rio T."/>
            <person name="Tice H."/>
            <person name="Cheng J."/>
            <person name="Tapia R."/>
            <person name="Goodwin L."/>
            <person name="Pitluck S."/>
            <person name="Pagani I."/>
            <person name="Ivanova N."/>
            <person name="Mavromatis K."/>
            <person name="Mikhailova N."/>
            <person name="Pati A."/>
            <person name="Chen A."/>
            <person name="Palaniappan K."/>
            <person name="Land M."/>
            <person name="Hauser L."/>
            <person name="Chang Y."/>
            <person name="Jeffries C."/>
            <person name="Schneider S."/>
            <person name="Rohde M."/>
            <person name="Goker M."/>
            <person name="Pukall R."/>
            <person name="Woyke T."/>
            <person name="Bristow J."/>
            <person name="Eisen J."/>
            <person name="Markowitz V."/>
            <person name="Hugenholtz P."/>
            <person name="Kyrpides N."/>
            <person name="Klenk H."/>
            <person name="Detter J."/>
        </authorList>
    </citation>
    <scope>NUCLEOTIDE SEQUENCE [LARGE SCALE GENOMIC DNA]</scope>
    <source>
        <strain evidence="8">ATCC 700841 / DSM 12885 / JCM 10246 / 7p75a</strain>
    </source>
</reference>
<dbReference type="InterPro" id="IPR012000">
    <property type="entry name" value="Thiamin_PyroP_enz_cen_dom"/>
</dbReference>
<dbReference type="SUPFAM" id="SSF52518">
    <property type="entry name" value="Thiamin diphosphate-binding fold (THDP-binding)"/>
    <property type="match status" value="2"/>
</dbReference>
<comment type="similarity">
    <text evidence="1 3">Belongs to the TPP enzyme family.</text>
</comment>
<dbReference type="GO" id="GO:0000287">
    <property type="term" value="F:magnesium ion binding"/>
    <property type="evidence" value="ECO:0007669"/>
    <property type="project" value="InterPro"/>
</dbReference>
<feature type="domain" description="Thiamine pyrophosphate enzyme central" evidence="4">
    <location>
        <begin position="211"/>
        <end position="316"/>
    </location>
</feature>
<dbReference type="STRING" id="644966.Tmar_1869"/>
<dbReference type="InterPro" id="IPR012001">
    <property type="entry name" value="Thiamin_PyroP_enz_TPP-bd_dom"/>
</dbReference>
<keyword evidence="2 3" id="KW-0786">Thiamine pyrophosphate</keyword>
<evidence type="ECO:0000256" key="3">
    <source>
        <dbReference type="RuleBase" id="RU362132"/>
    </source>
</evidence>
<evidence type="ECO:0000256" key="2">
    <source>
        <dbReference type="ARBA" id="ARBA00023052"/>
    </source>
</evidence>
<dbReference type="KEGG" id="tmr:Tmar_1869"/>
<organism evidence="7 8">
    <name type="scientific">Thermaerobacter marianensis (strain ATCC 700841 / DSM 12885 / JCM 10246 / 7p75a)</name>
    <dbReference type="NCBI Taxonomy" id="644966"/>
    <lineage>
        <taxon>Bacteria</taxon>
        <taxon>Bacillati</taxon>
        <taxon>Bacillota</taxon>
        <taxon>Clostridia</taxon>
        <taxon>Eubacteriales</taxon>
        <taxon>Clostridiales Family XVII. Incertae Sedis</taxon>
        <taxon>Thermaerobacter</taxon>
    </lineage>
</organism>
<keyword evidence="8" id="KW-1185">Reference proteome</keyword>
<dbReference type="PANTHER" id="PTHR18968">
    <property type="entry name" value="THIAMINE PYROPHOSPHATE ENZYMES"/>
    <property type="match status" value="1"/>
</dbReference>
<proteinExistence type="inferred from homology"/>
<evidence type="ECO:0000259" key="4">
    <source>
        <dbReference type="Pfam" id="PF00205"/>
    </source>
</evidence>
<dbReference type="Gene3D" id="3.40.50.1220">
    <property type="entry name" value="TPP-binding domain"/>
    <property type="match status" value="1"/>
</dbReference>
<feature type="domain" description="Thiamine pyrophosphate enzyme N-terminal TPP-binding" evidence="6">
    <location>
        <begin position="6"/>
        <end position="134"/>
    </location>
</feature>
<dbReference type="GO" id="GO:0030976">
    <property type="term" value="F:thiamine pyrophosphate binding"/>
    <property type="evidence" value="ECO:0007669"/>
    <property type="project" value="InterPro"/>
</dbReference>
<dbReference type="GO" id="GO:0005948">
    <property type="term" value="C:acetolactate synthase complex"/>
    <property type="evidence" value="ECO:0007669"/>
    <property type="project" value="TreeGrafter"/>
</dbReference>
<dbReference type="InterPro" id="IPR000399">
    <property type="entry name" value="TPP-bd_CS"/>
</dbReference>
<dbReference type="CDD" id="cd02002">
    <property type="entry name" value="TPP_BFDC"/>
    <property type="match status" value="1"/>
</dbReference>
<dbReference type="RefSeq" id="WP_013496268.1">
    <property type="nucleotide sequence ID" value="NC_014831.1"/>
</dbReference>
<dbReference type="Gene3D" id="3.40.50.970">
    <property type="match status" value="2"/>
</dbReference>
<dbReference type="Pfam" id="PF02776">
    <property type="entry name" value="TPP_enzyme_N"/>
    <property type="match status" value="1"/>
</dbReference>
<evidence type="ECO:0000259" key="6">
    <source>
        <dbReference type="Pfam" id="PF02776"/>
    </source>
</evidence>
<evidence type="ECO:0000256" key="1">
    <source>
        <dbReference type="ARBA" id="ARBA00007812"/>
    </source>
</evidence>
<evidence type="ECO:0000313" key="8">
    <source>
        <dbReference type="Proteomes" id="UP000008915"/>
    </source>
</evidence>
<accession>E6SIF6</accession>
<feature type="domain" description="Thiamine pyrophosphate enzyme TPP-binding" evidence="5">
    <location>
        <begin position="412"/>
        <end position="568"/>
    </location>
</feature>
<reference evidence="7 8" key="1">
    <citation type="journal article" date="2010" name="Stand. Genomic Sci.">
        <title>Complete genome sequence of Thermaerobacter marianensis type strain (7p75a).</title>
        <authorList>
            <person name="Han C."/>
            <person name="Gu W."/>
            <person name="Zhang X."/>
            <person name="Lapidus A."/>
            <person name="Nolan M."/>
            <person name="Copeland A."/>
            <person name="Lucas S."/>
            <person name="Del Rio T.G."/>
            <person name="Tice H."/>
            <person name="Cheng J.F."/>
            <person name="Tapia R."/>
            <person name="Goodwin L."/>
            <person name="Pitluck S."/>
            <person name="Pagani I."/>
            <person name="Ivanova N."/>
            <person name="Mavromatis K."/>
            <person name="Mikhailova N."/>
            <person name="Pati A."/>
            <person name="Chen A."/>
            <person name="Palaniappan K."/>
            <person name="Land M."/>
            <person name="Hauser L."/>
            <person name="Chang Y.J."/>
            <person name="Jeffries C.D."/>
            <person name="Schneider S."/>
            <person name="Rohde M."/>
            <person name="Goker M."/>
            <person name="Pukall R."/>
            <person name="Woyke T."/>
            <person name="Bristow J."/>
            <person name="Eisen J.A."/>
            <person name="Markowitz V."/>
            <person name="Hugenholtz P."/>
            <person name="Kyrpides N.C."/>
            <person name="Klenk H.P."/>
            <person name="Detter J.C."/>
        </authorList>
    </citation>
    <scope>NUCLEOTIDE SEQUENCE [LARGE SCALE GENOMIC DNA]</scope>
    <source>
        <strain evidence="8">ATCC 700841 / DSM 12885 / JCM 10246 / 7p75a</strain>
    </source>
</reference>
<name>E6SIF6_THEM7</name>
<dbReference type="GO" id="GO:0009099">
    <property type="term" value="P:L-valine biosynthetic process"/>
    <property type="evidence" value="ECO:0007669"/>
    <property type="project" value="TreeGrafter"/>
</dbReference>
<dbReference type="GO" id="GO:0050660">
    <property type="term" value="F:flavin adenine dinucleotide binding"/>
    <property type="evidence" value="ECO:0007669"/>
    <property type="project" value="TreeGrafter"/>
</dbReference>
<gene>
    <name evidence="7" type="ordered locus">Tmar_1869</name>
</gene>
<dbReference type="SUPFAM" id="SSF52467">
    <property type="entry name" value="DHS-like NAD/FAD-binding domain"/>
    <property type="match status" value="1"/>
</dbReference>
<dbReference type="GO" id="GO:0009097">
    <property type="term" value="P:isoleucine biosynthetic process"/>
    <property type="evidence" value="ECO:0007669"/>
    <property type="project" value="TreeGrafter"/>
</dbReference>
<dbReference type="eggNOG" id="COG0028">
    <property type="taxonomic scope" value="Bacteria"/>
</dbReference>
<dbReference type="InterPro" id="IPR045229">
    <property type="entry name" value="TPP_enz"/>
</dbReference>
<dbReference type="GO" id="GO:0003984">
    <property type="term" value="F:acetolactate synthase activity"/>
    <property type="evidence" value="ECO:0007669"/>
    <property type="project" value="TreeGrafter"/>
</dbReference>
<evidence type="ECO:0000313" key="7">
    <source>
        <dbReference type="EMBL" id="ADU51967.1"/>
    </source>
</evidence>
<dbReference type="HOGENOM" id="CLU_013748_4_0_9"/>
<dbReference type="Proteomes" id="UP000008915">
    <property type="component" value="Chromosome"/>
</dbReference>
<dbReference type="EMBL" id="CP002344">
    <property type="protein sequence ID" value="ADU51967.1"/>
    <property type="molecule type" value="Genomic_DNA"/>
</dbReference>
<dbReference type="InterPro" id="IPR011766">
    <property type="entry name" value="TPP_enzyme_TPP-bd"/>
</dbReference>
<dbReference type="Pfam" id="PF00205">
    <property type="entry name" value="TPP_enzyme_M"/>
    <property type="match status" value="1"/>
</dbReference>
<dbReference type="CDD" id="cd07035">
    <property type="entry name" value="TPP_PYR_POX_like"/>
    <property type="match status" value="1"/>
</dbReference>
<dbReference type="InterPro" id="IPR029061">
    <property type="entry name" value="THDP-binding"/>
</dbReference>
<dbReference type="PROSITE" id="PS00187">
    <property type="entry name" value="TPP_ENZYMES"/>
    <property type="match status" value="1"/>
</dbReference>
<dbReference type="OrthoDB" id="2443624at2"/>